<evidence type="ECO:0000256" key="1">
    <source>
        <dbReference type="SAM" id="Coils"/>
    </source>
</evidence>
<evidence type="ECO:0000256" key="2">
    <source>
        <dbReference type="SAM" id="MobiDB-lite"/>
    </source>
</evidence>
<dbReference type="OrthoDB" id="2556793at2759"/>
<dbReference type="AlphaFoldDB" id="A0A0D1DQD3"/>
<feature type="region of interest" description="Disordered" evidence="2">
    <location>
        <begin position="660"/>
        <end position="709"/>
    </location>
</feature>
<dbReference type="KEGG" id="uma:UMAG_05593"/>
<dbReference type="RefSeq" id="XP_011391894.1">
    <property type="nucleotide sequence ID" value="XM_011393592.1"/>
</dbReference>
<dbReference type="EMBL" id="CM003157">
    <property type="protein sequence ID" value="KIS66604.1"/>
    <property type="molecule type" value="Genomic_DNA"/>
</dbReference>
<reference evidence="3 4" key="1">
    <citation type="journal article" date="2006" name="Nature">
        <title>Insights from the genome of the biotrophic fungal plant pathogen Ustilago maydis.</title>
        <authorList>
            <person name="Kamper J."/>
            <person name="Kahmann R."/>
            <person name="Bolker M."/>
            <person name="Ma L.J."/>
            <person name="Brefort T."/>
            <person name="Saville B.J."/>
            <person name="Banuett F."/>
            <person name="Kronstad J.W."/>
            <person name="Gold S.E."/>
            <person name="Muller O."/>
            <person name="Perlin M.H."/>
            <person name="Wosten H.A."/>
            <person name="de Vries R."/>
            <person name="Ruiz-Herrera J."/>
            <person name="Reynaga-Pena C.G."/>
            <person name="Snetselaar K."/>
            <person name="McCann M."/>
            <person name="Perez-Martin J."/>
            <person name="Feldbrugge M."/>
            <person name="Basse C.W."/>
            <person name="Steinberg G."/>
            <person name="Ibeas J.I."/>
            <person name="Holloman W."/>
            <person name="Guzman P."/>
            <person name="Farman M."/>
            <person name="Stajich J.E."/>
            <person name="Sentandreu R."/>
            <person name="Gonzalez-Prieto J.M."/>
            <person name="Kennell J.C."/>
            <person name="Molina L."/>
            <person name="Schirawski J."/>
            <person name="Mendoza-Mendoza A."/>
            <person name="Greilinger D."/>
            <person name="Munch K."/>
            <person name="Rossel N."/>
            <person name="Scherer M."/>
            <person name="Vranes M."/>
            <person name="Ladendorf O."/>
            <person name="Vincon V."/>
            <person name="Fuchs U."/>
            <person name="Sandrock B."/>
            <person name="Meng S."/>
            <person name="Ho E.C."/>
            <person name="Cahill M.J."/>
            <person name="Boyce K.J."/>
            <person name="Klose J."/>
            <person name="Klosterman S.J."/>
            <person name="Deelstra H.J."/>
            <person name="Ortiz-Castellanos L."/>
            <person name="Li W."/>
            <person name="Sanchez-Alonso P."/>
            <person name="Schreier P.H."/>
            <person name="Hauser-Hahn I."/>
            <person name="Vaupel M."/>
            <person name="Koopmann E."/>
            <person name="Friedrich G."/>
            <person name="Voss H."/>
            <person name="Schluter T."/>
            <person name="Margolis J."/>
            <person name="Platt D."/>
            <person name="Swimmer C."/>
            <person name="Gnirke A."/>
            <person name="Chen F."/>
            <person name="Vysotskaia V."/>
            <person name="Mannhaupt G."/>
            <person name="Guldener U."/>
            <person name="Munsterkotter M."/>
            <person name="Haase D."/>
            <person name="Oesterheld M."/>
            <person name="Mewes H.W."/>
            <person name="Mauceli E.W."/>
            <person name="DeCaprio D."/>
            <person name="Wade C.M."/>
            <person name="Butler J."/>
            <person name="Young S."/>
            <person name="Jaffe D.B."/>
            <person name="Calvo S."/>
            <person name="Nusbaum C."/>
            <person name="Galagan J."/>
            <person name="Birren B.W."/>
        </authorList>
    </citation>
    <scope>NUCLEOTIDE SEQUENCE [LARGE SCALE GENOMIC DNA]</scope>
    <source>
        <strain evidence="4">DSM 14603 / FGSC 9021 / UM521</strain>
    </source>
</reference>
<feature type="region of interest" description="Disordered" evidence="2">
    <location>
        <begin position="1"/>
        <end position="41"/>
    </location>
</feature>
<evidence type="ECO:0000313" key="4">
    <source>
        <dbReference type="Proteomes" id="UP000000561"/>
    </source>
</evidence>
<protein>
    <submittedName>
        <fullName evidence="3">Uncharacterized protein</fullName>
    </submittedName>
</protein>
<proteinExistence type="predicted"/>
<gene>
    <name evidence="3" type="ORF">UMAG_05593</name>
</gene>
<sequence length="791" mass="85933">MDSSQPDSSKSLYSAARNDDETPSVMSIPNSDLSTPSAVAPPNASHVMQLQSSALTQESMYDLSASSHQIGQPALLLPTSSSPLTTPLPIATTSHTHFSRLEGDTMIASRAALQSHNLYFAPQNRSEQIVDALSTYSNSPAFPPGDRTFNADSQIWKTPSTASSASSSLGLFLSTDHGNLARHVSQRSYATTQMQQMPIQEAMSQPRSLNNIPSLPRQLSNFMQSTWPSSISEWQVPHVASPPSPVVLSAGPRPQQQMLTYKQPMIGAHTSGLTTLLGLHPNPLSSGQFNTAASSVSSNFSQQPDILHPPSLPGSFDSTQPRILPRDLTDIIMIVDQDDSIVCTSNSMQACAGMLSDAINGTSDLGGRVGWDLNTSNHLQTRASDLFANEQAINFWQQACLEIRSKRHQQHLLSQQQQLGRPMDIKRFVHCRKELVLRQRSQQNDDDFIELIVIAAQEPQDTQNDFLMVQVRPFSIPTVASVSSHSPLGSIDAHLRAIPSSSTLSDTSRNTAAENAELRLLVSRYGLILRTTYPAKASTSLSCRDASARNEEERTLHALLGEGATSPAFGKSLVDVPKLAPLLHVVAQAAVVGLAQTVKLNVSSRQITATVQPVLRGHPQEFRNMNLPAAKVWISLSAPSRHKRRSSSALTTGLYSRGAGSSSLAGLTQSTAQRQSVAQYRRHSGQTSTQDGLFQVPGWHPSQKSKANAHTPFPWLHAQVVPSHAASTSSLQINTGRLSHDSPHHSQTSESDGLTPVKDSLGLLMAELEEENRGLRRQIEAHRRKRHLDKG</sequence>
<feature type="region of interest" description="Disordered" evidence="2">
    <location>
        <begin position="735"/>
        <end position="757"/>
    </location>
</feature>
<feature type="compositionally biased region" description="Polar residues" evidence="2">
    <location>
        <begin position="24"/>
        <end position="37"/>
    </location>
</feature>
<dbReference type="InParanoid" id="A0A0D1DQD3"/>
<dbReference type="Proteomes" id="UP000000561">
    <property type="component" value="Chromosome 18"/>
</dbReference>
<keyword evidence="1" id="KW-0175">Coiled coil</keyword>
<feature type="compositionally biased region" description="Polar residues" evidence="2">
    <location>
        <begin position="1"/>
        <end position="12"/>
    </location>
</feature>
<feature type="coiled-coil region" evidence="1">
    <location>
        <begin position="758"/>
        <end position="785"/>
    </location>
</feature>
<dbReference type="GeneID" id="23565443"/>
<accession>A0A0D1DQD3</accession>
<keyword evidence="4" id="KW-1185">Reference proteome</keyword>
<dbReference type="VEuPathDB" id="FungiDB:UMAG_05593"/>
<name>A0A0D1DQD3_MYCMD</name>
<organism evidence="3 4">
    <name type="scientific">Mycosarcoma maydis</name>
    <name type="common">Corn smut fungus</name>
    <name type="synonym">Ustilago maydis</name>
    <dbReference type="NCBI Taxonomy" id="5270"/>
    <lineage>
        <taxon>Eukaryota</taxon>
        <taxon>Fungi</taxon>
        <taxon>Dikarya</taxon>
        <taxon>Basidiomycota</taxon>
        <taxon>Ustilaginomycotina</taxon>
        <taxon>Ustilaginomycetes</taxon>
        <taxon>Ustilaginales</taxon>
        <taxon>Ustilaginaceae</taxon>
        <taxon>Mycosarcoma</taxon>
    </lineage>
</organism>
<feature type="compositionally biased region" description="Polar residues" evidence="2">
    <location>
        <begin position="668"/>
        <end position="678"/>
    </location>
</feature>
<evidence type="ECO:0000313" key="3">
    <source>
        <dbReference type="EMBL" id="KIS66604.1"/>
    </source>
</evidence>
<dbReference type="eggNOG" id="ENOG502R2TF">
    <property type="taxonomic scope" value="Eukaryota"/>
</dbReference>